<comment type="similarity">
    <text evidence="3">Belongs to the COX11/CtaG family.</text>
</comment>
<dbReference type="PANTHER" id="PTHR21320:SF3">
    <property type="entry name" value="CYTOCHROME C OXIDASE ASSEMBLY PROTEIN COX11, MITOCHONDRIAL-RELATED"/>
    <property type="match status" value="1"/>
</dbReference>
<dbReference type="RefSeq" id="WP_067649434.1">
    <property type="nucleotide sequence ID" value="NZ_CP015249.1"/>
</dbReference>
<dbReference type="EMBL" id="CP015249">
    <property type="protein sequence ID" value="ANB19081.1"/>
    <property type="molecule type" value="Genomic_DNA"/>
</dbReference>
<dbReference type="InterPro" id="IPR023471">
    <property type="entry name" value="CtaG/Cox11_dom_sf"/>
</dbReference>
<evidence type="ECO:0000256" key="7">
    <source>
        <dbReference type="ARBA" id="ARBA00022989"/>
    </source>
</evidence>
<dbReference type="InterPro" id="IPR007533">
    <property type="entry name" value="Cyt_c_oxidase_assmbl_CtaG"/>
</dbReference>
<dbReference type="STRING" id="1300342.I596_3089"/>
<feature type="transmembrane region" description="Helical" evidence="10">
    <location>
        <begin position="14"/>
        <end position="36"/>
    </location>
</feature>
<proteinExistence type="inferred from homology"/>
<dbReference type="PATRIC" id="fig|1300342.3.peg.3015"/>
<comment type="subcellular location">
    <subcellularLocation>
        <location evidence="2">Cell inner membrane</location>
        <topology evidence="2">Single-pass type II membrane protein</topology>
        <orientation evidence="2">Periplasmic side</orientation>
    </subcellularLocation>
</comment>
<keyword evidence="12" id="KW-1185">Reference proteome</keyword>
<dbReference type="GO" id="GO:0005886">
    <property type="term" value="C:plasma membrane"/>
    <property type="evidence" value="ECO:0007669"/>
    <property type="project" value="UniProtKB-SubCell"/>
</dbReference>
<evidence type="ECO:0000256" key="3">
    <source>
        <dbReference type="ARBA" id="ARBA00009620"/>
    </source>
</evidence>
<dbReference type="GO" id="GO:0005507">
    <property type="term" value="F:copper ion binding"/>
    <property type="evidence" value="ECO:0007669"/>
    <property type="project" value="InterPro"/>
</dbReference>
<dbReference type="Gene3D" id="2.60.370.10">
    <property type="entry name" value="Ctag/Cox11"/>
    <property type="match status" value="1"/>
</dbReference>
<evidence type="ECO:0000256" key="8">
    <source>
        <dbReference type="ARBA" id="ARBA00023008"/>
    </source>
</evidence>
<evidence type="ECO:0000256" key="2">
    <source>
        <dbReference type="ARBA" id="ARBA00004382"/>
    </source>
</evidence>
<evidence type="ECO:0000256" key="6">
    <source>
        <dbReference type="ARBA" id="ARBA00022968"/>
    </source>
</evidence>
<accession>A0A160DXN9</accession>
<keyword evidence="5 10" id="KW-0812">Transmembrane</keyword>
<comment type="function">
    <text evidence="1">Exerts its effect at some terminal stage of cytochrome c oxidase synthesis, probably by being involved in the insertion of the copper B into subunit I.</text>
</comment>
<dbReference type="PANTHER" id="PTHR21320">
    <property type="entry name" value="CYTOCHROME C OXIDASE ASSEMBLY PROTEIN COX11-RELATED"/>
    <property type="match status" value="1"/>
</dbReference>
<keyword evidence="6" id="KW-0735">Signal-anchor</keyword>
<evidence type="ECO:0000256" key="4">
    <source>
        <dbReference type="ARBA" id="ARBA00015384"/>
    </source>
</evidence>
<evidence type="ECO:0000313" key="12">
    <source>
        <dbReference type="Proteomes" id="UP000076830"/>
    </source>
</evidence>
<dbReference type="KEGG" id="dko:I596_3089"/>
<dbReference type="AlphaFoldDB" id="A0A160DXN9"/>
<dbReference type="Pfam" id="PF04442">
    <property type="entry name" value="CtaG_Cox11"/>
    <property type="match status" value="1"/>
</dbReference>
<dbReference type="Proteomes" id="UP000076830">
    <property type="component" value="Chromosome"/>
</dbReference>
<dbReference type="SUPFAM" id="SSF110111">
    <property type="entry name" value="Ctag/Cox11"/>
    <property type="match status" value="1"/>
</dbReference>
<evidence type="ECO:0000313" key="11">
    <source>
        <dbReference type="EMBL" id="ANB19081.1"/>
    </source>
</evidence>
<organism evidence="11 12">
    <name type="scientific">Dokdonella koreensis DS-123</name>
    <dbReference type="NCBI Taxonomy" id="1300342"/>
    <lineage>
        <taxon>Bacteria</taxon>
        <taxon>Pseudomonadati</taxon>
        <taxon>Pseudomonadota</taxon>
        <taxon>Gammaproteobacteria</taxon>
        <taxon>Lysobacterales</taxon>
        <taxon>Rhodanobacteraceae</taxon>
        <taxon>Dokdonella</taxon>
    </lineage>
</organism>
<dbReference type="PIRSF" id="PIRSF005413">
    <property type="entry name" value="COX11"/>
    <property type="match status" value="1"/>
</dbReference>
<dbReference type="OrthoDB" id="9804841at2"/>
<evidence type="ECO:0000256" key="9">
    <source>
        <dbReference type="ARBA" id="ARBA00023136"/>
    </source>
</evidence>
<evidence type="ECO:0000256" key="10">
    <source>
        <dbReference type="SAM" id="Phobius"/>
    </source>
</evidence>
<name>A0A160DXN9_9GAMM</name>
<protein>
    <recommendedName>
        <fullName evidence="4">Cytochrome c oxidase assembly protein CtaG</fullName>
    </recommendedName>
</protein>
<keyword evidence="8" id="KW-0186">Copper</keyword>
<evidence type="ECO:0000256" key="5">
    <source>
        <dbReference type="ARBA" id="ARBA00022692"/>
    </source>
</evidence>
<keyword evidence="9 10" id="KW-0472">Membrane</keyword>
<gene>
    <name evidence="11" type="ORF">I596_3089</name>
</gene>
<sequence length="201" mass="21783">MNATSPPRHDARGVIRVTLIVCACAFLFGFAMIPLYRIACEHVLGIKLEGGPSTAKAAQAVAVDTSRRVRVQFVANVNSKLPWTFVPELNRIDVHPGELTEVWFDAANTSAGPIVGNAVPSVAPNTASAFFNKTECFCFTEQLLVAGEARRMPVRFIVDPALPRDVTELTLSYTFYENTEATRRVAETVPASSDAGRPADS</sequence>
<evidence type="ECO:0000256" key="1">
    <source>
        <dbReference type="ARBA" id="ARBA00004007"/>
    </source>
</evidence>
<dbReference type="NCBIfam" id="NF003465">
    <property type="entry name" value="PRK05089.1"/>
    <property type="match status" value="1"/>
</dbReference>
<keyword evidence="7 10" id="KW-1133">Transmembrane helix</keyword>
<reference evidence="11 12" key="1">
    <citation type="submission" date="2016-04" db="EMBL/GenBank/DDBJ databases">
        <title>Complete genome sequence of Dokdonella koreensis DS-123T.</title>
        <authorList>
            <person name="Kim J.F."/>
            <person name="Lee H."/>
            <person name="Kwak M.-J."/>
        </authorList>
    </citation>
    <scope>NUCLEOTIDE SEQUENCE [LARGE SCALE GENOMIC DNA]</scope>
    <source>
        <strain evidence="11 12">DS-123</strain>
    </source>
</reference>